<keyword evidence="3" id="KW-0479">Metal-binding</keyword>
<dbReference type="InterPro" id="IPR023635">
    <property type="entry name" value="Peptide_deformylase"/>
</dbReference>
<dbReference type="Gene3D" id="3.90.45.10">
    <property type="entry name" value="Peptide deformylase"/>
    <property type="match status" value="1"/>
</dbReference>
<dbReference type="EMBL" id="JBGFFE010000003">
    <property type="protein sequence ID" value="MEY8762865.1"/>
    <property type="molecule type" value="Genomic_DNA"/>
</dbReference>
<comment type="catalytic activity">
    <reaction evidence="3">
        <text>N-terminal N-formyl-L-methionyl-[peptide] + H2O = N-terminal L-methionyl-[peptide] + formate</text>
        <dbReference type="Rhea" id="RHEA:24420"/>
        <dbReference type="Rhea" id="RHEA-COMP:10639"/>
        <dbReference type="Rhea" id="RHEA-COMP:10640"/>
        <dbReference type="ChEBI" id="CHEBI:15377"/>
        <dbReference type="ChEBI" id="CHEBI:15740"/>
        <dbReference type="ChEBI" id="CHEBI:49298"/>
        <dbReference type="ChEBI" id="CHEBI:64731"/>
        <dbReference type="EC" id="3.5.1.88"/>
    </reaction>
</comment>
<feature type="active site" evidence="3">
    <location>
        <position position="150"/>
    </location>
</feature>
<accession>A0ABV4DUE2</accession>
<gene>
    <name evidence="3 4" type="primary">def</name>
    <name evidence="4" type="ORF">AB8S09_04265</name>
</gene>
<feature type="binding site" evidence="3">
    <location>
        <position position="149"/>
    </location>
    <ligand>
        <name>Fe cation</name>
        <dbReference type="ChEBI" id="CHEBI:24875"/>
    </ligand>
</feature>
<keyword evidence="3" id="KW-0648">Protein biosynthesis</keyword>
<feature type="binding site" evidence="3">
    <location>
        <position position="153"/>
    </location>
    <ligand>
        <name>Fe cation</name>
        <dbReference type="ChEBI" id="CHEBI:24875"/>
    </ligand>
</feature>
<comment type="caution">
    <text evidence="4">The sequence shown here is derived from an EMBL/GenBank/DDBJ whole genome shotgun (WGS) entry which is preliminary data.</text>
</comment>
<dbReference type="NCBIfam" id="NF001159">
    <property type="entry name" value="PRK00150.1-3"/>
    <property type="match status" value="1"/>
</dbReference>
<dbReference type="Pfam" id="PF01327">
    <property type="entry name" value="Pep_deformylase"/>
    <property type="match status" value="1"/>
</dbReference>
<dbReference type="PANTHER" id="PTHR10458">
    <property type="entry name" value="PEPTIDE DEFORMYLASE"/>
    <property type="match status" value="1"/>
</dbReference>
<dbReference type="PIRSF" id="PIRSF004749">
    <property type="entry name" value="Pep_def"/>
    <property type="match status" value="1"/>
</dbReference>
<keyword evidence="3 4" id="KW-0378">Hydrolase</keyword>
<evidence type="ECO:0000256" key="1">
    <source>
        <dbReference type="ARBA" id="ARBA00010759"/>
    </source>
</evidence>
<feature type="binding site" evidence="3">
    <location>
        <position position="107"/>
    </location>
    <ligand>
        <name>Fe cation</name>
        <dbReference type="ChEBI" id="CHEBI:24875"/>
    </ligand>
</feature>
<comment type="similarity">
    <text evidence="1 3">Belongs to the polypeptide deformylase family.</text>
</comment>
<protein>
    <recommendedName>
        <fullName evidence="3">Peptide deformylase</fullName>
        <shortName evidence="3">PDF</shortName>
        <ecNumber evidence="3">3.5.1.88</ecNumber>
    </recommendedName>
    <alternativeName>
        <fullName evidence="3">Polypeptide deformylase</fullName>
    </alternativeName>
</protein>
<sequence>MYNLFIDGYRKEIIYLAVKEILQFGNKLLKRVSRPVKEINDETLKVVEDLKDTLDNNPGGVGLAAPQIGVLKKIIVIDLKEKDFKPIILINPKIIKKIGKQESVEGCLSYPGYEGIVIRPKKILVTYQDIKGSEMTYKVDGILSNVFCHEIDHLFGILYTDKAKKIYKVKDSN</sequence>
<dbReference type="NCBIfam" id="TIGR00079">
    <property type="entry name" value="pept_deformyl"/>
    <property type="match status" value="1"/>
</dbReference>
<name>A0ABV4DUE2_9CLOT</name>
<dbReference type="Proteomes" id="UP001565220">
    <property type="component" value="Unassembled WGS sequence"/>
</dbReference>
<dbReference type="EC" id="3.5.1.88" evidence="3"/>
<dbReference type="InterPro" id="IPR036821">
    <property type="entry name" value="Peptide_deformylase_sf"/>
</dbReference>
<evidence type="ECO:0000313" key="4">
    <source>
        <dbReference type="EMBL" id="MEY8762865.1"/>
    </source>
</evidence>
<dbReference type="HAMAP" id="MF_00163">
    <property type="entry name" value="Pep_deformylase"/>
    <property type="match status" value="1"/>
</dbReference>
<evidence type="ECO:0000256" key="2">
    <source>
        <dbReference type="ARBA" id="ARBA00023004"/>
    </source>
</evidence>
<dbReference type="CDD" id="cd00487">
    <property type="entry name" value="Pep_deformylase"/>
    <property type="match status" value="1"/>
</dbReference>
<dbReference type="GO" id="GO:0042586">
    <property type="term" value="F:peptide deformylase activity"/>
    <property type="evidence" value="ECO:0007669"/>
    <property type="project" value="UniProtKB-EC"/>
</dbReference>
<dbReference type="SUPFAM" id="SSF56420">
    <property type="entry name" value="Peptide deformylase"/>
    <property type="match status" value="1"/>
</dbReference>
<dbReference type="PANTHER" id="PTHR10458:SF22">
    <property type="entry name" value="PEPTIDE DEFORMYLASE"/>
    <property type="match status" value="1"/>
</dbReference>
<evidence type="ECO:0000313" key="5">
    <source>
        <dbReference type="Proteomes" id="UP001565220"/>
    </source>
</evidence>
<comment type="function">
    <text evidence="3">Removes the formyl group from the N-terminal Met of newly synthesized proteins. Requires at least a dipeptide for an efficient rate of reaction. N-terminal L-methionine is a prerequisite for activity but the enzyme has broad specificity at other positions.</text>
</comment>
<keyword evidence="2 3" id="KW-0408">Iron</keyword>
<organism evidence="4 5">
    <name type="scientific">Clostridium lapidicellarium</name>
    <dbReference type="NCBI Taxonomy" id="3240931"/>
    <lineage>
        <taxon>Bacteria</taxon>
        <taxon>Bacillati</taxon>
        <taxon>Bacillota</taxon>
        <taxon>Clostridia</taxon>
        <taxon>Eubacteriales</taxon>
        <taxon>Clostridiaceae</taxon>
        <taxon>Clostridium</taxon>
    </lineage>
</organism>
<evidence type="ECO:0000256" key="3">
    <source>
        <dbReference type="HAMAP-Rule" id="MF_00163"/>
    </source>
</evidence>
<dbReference type="RefSeq" id="WP_294182496.1">
    <property type="nucleotide sequence ID" value="NZ_JBGFFE010000003.1"/>
</dbReference>
<reference evidence="4 5" key="1">
    <citation type="submission" date="2024-08" db="EMBL/GenBank/DDBJ databases">
        <title>Clostridium lapicellarii sp. nov., and Clostridium renhuaiense sp. nov., two species isolated from the mud in a fermentation cellar used for producing sauce-flavour Chinese liquors.</title>
        <authorList>
            <person name="Yang F."/>
            <person name="Wang H."/>
            <person name="Chen L.Q."/>
            <person name="Zhou N."/>
            <person name="Lu J.J."/>
            <person name="Pu X.X."/>
            <person name="Wan B."/>
            <person name="Wang L."/>
            <person name="Liu S.J."/>
        </authorList>
    </citation>
    <scope>NUCLEOTIDE SEQUENCE [LARGE SCALE GENOMIC DNA]</scope>
    <source>
        <strain evidence="4 5">MT-113</strain>
    </source>
</reference>
<proteinExistence type="inferred from homology"/>
<dbReference type="PRINTS" id="PR01576">
    <property type="entry name" value="PDEFORMYLASE"/>
</dbReference>
<keyword evidence="5" id="KW-1185">Reference proteome</keyword>
<comment type="cofactor">
    <cofactor evidence="3">
        <name>Fe(2+)</name>
        <dbReference type="ChEBI" id="CHEBI:29033"/>
    </cofactor>
    <text evidence="3">Binds 1 Fe(2+) ion.</text>
</comment>